<reference evidence="3 4" key="1">
    <citation type="submission" date="2021-02" db="EMBL/GenBank/DDBJ databases">
        <title>Plant Genome Project.</title>
        <authorList>
            <person name="Zhang R.-G."/>
        </authorList>
    </citation>
    <scope>NUCLEOTIDE SEQUENCE [LARGE SCALE GENOMIC DNA]</scope>
    <source>
        <tissue evidence="3">Leaves</tissue>
    </source>
</reference>
<accession>A0ABQ8HUX0</accession>
<dbReference type="PANTHER" id="PTHR33681">
    <property type="entry name" value="BINDING PROTEIN, PUTATIVE, EXPRESSED-RELATED"/>
    <property type="match status" value="1"/>
</dbReference>
<dbReference type="Proteomes" id="UP000827721">
    <property type="component" value="Unassembled WGS sequence"/>
</dbReference>
<feature type="domain" description="Alginate lyase 2" evidence="2">
    <location>
        <begin position="246"/>
        <end position="420"/>
    </location>
</feature>
<feature type="domain" description="Alginate lyase 2" evidence="2">
    <location>
        <begin position="40"/>
        <end position="206"/>
    </location>
</feature>
<evidence type="ECO:0000313" key="3">
    <source>
        <dbReference type="EMBL" id="KAH7568074.1"/>
    </source>
</evidence>
<dbReference type="Gene3D" id="2.60.120.200">
    <property type="match status" value="2"/>
</dbReference>
<dbReference type="Pfam" id="PF08787">
    <property type="entry name" value="Alginate_lyase2"/>
    <property type="match status" value="2"/>
</dbReference>
<feature type="chain" id="PRO_5045356451" description="Alginate lyase 2 domain-containing protein" evidence="1">
    <location>
        <begin position="27"/>
        <end position="422"/>
    </location>
</feature>
<evidence type="ECO:0000259" key="2">
    <source>
        <dbReference type="Pfam" id="PF08787"/>
    </source>
</evidence>
<gene>
    <name evidence="3" type="ORF">JRO89_XS07G0228700</name>
</gene>
<keyword evidence="1" id="KW-0732">Signal</keyword>
<dbReference type="SUPFAM" id="SSF49899">
    <property type="entry name" value="Concanavalin A-like lectins/glucanases"/>
    <property type="match status" value="2"/>
</dbReference>
<keyword evidence="4" id="KW-1185">Reference proteome</keyword>
<feature type="signal peptide" evidence="1">
    <location>
        <begin position="1"/>
        <end position="26"/>
    </location>
</feature>
<protein>
    <recommendedName>
        <fullName evidence="2">Alginate lyase 2 domain-containing protein</fullName>
    </recommendedName>
</protein>
<dbReference type="InterPro" id="IPR014895">
    <property type="entry name" value="Alginate_lyase_2"/>
</dbReference>
<dbReference type="PANTHER" id="PTHR33681:SF13">
    <property type="entry name" value="ALGINATE LYASE 2 DOMAIN-CONTAINING PROTEIN"/>
    <property type="match status" value="1"/>
</dbReference>
<dbReference type="EMBL" id="JAFEMO010000007">
    <property type="protein sequence ID" value="KAH7568074.1"/>
    <property type="molecule type" value="Genomic_DNA"/>
</dbReference>
<dbReference type="InterPro" id="IPR013320">
    <property type="entry name" value="ConA-like_dom_sf"/>
</dbReference>
<evidence type="ECO:0000313" key="4">
    <source>
        <dbReference type="Proteomes" id="UP000827721"/>
    </source>
</evidence>
<organism evidence="3 4">
    <name type="scientific">Xanthoceras sorbifolium</name>
    <dbReference type="NCBI Taxonomy" id="99658"/>
    <lineage>
        <taxon>Eukaryota</taxon>
        <taxon>Viridiplantae</taxon>
        <taxon>Streptophyta</taxon>
        <taxon>Embryophyta</taxon>
        <taxon>Tracheophyta</taxon>
        <taxon>Spermatophyta</taxon>
        <taxon>Magnoliopsida</taxon>
        <taxon>eudicotyledons</taxon>
        <taxon>Gunneridae</taxon>
        <taxon>Pentapetalae</taxon>
        <taxon>rosids</taxon>
        <taxon>malvids</taxon>
        <taxon>Sapindales</taxon>
        <taxon>Sapindaceae</taxon>
        <taxon>Xanthoceroideae</taxon>
        <taxon>Xanthoceras</taxon>
    </lineage>
</organism>
<name>A0ABQ8HUX0_9ROSI</name>
<comment type="caution">
    <text evidence="3">The sequence shown here is derived from an EMBL/GenBank/DDBJ whole genome shotgun (WGS) entry which is preliminary data.</text>
</comment>
<proteinExistence type="predicted"/>
<sequence length="422" mass="48019">MNTSYCIMLPFLILAVLLNNINLSHADPTDGFTPVPLTAANFELQKPYDVPLQERYSYENGIHKLWVYATDKPHDPNSRTQPRTEIRIKGLDYSSGVWQFEGYGFVPNGTSGVTVSQIHGAAHDSNGAAHDSSTIILRIYDGNMRYYSGNLIATAMYDKWFRLNLIHDVDEGTVTVFLDGVQKYKTKDRGPGDLYFKCGVYAAPRSISYYMESSLLFLLLASSLKHHQVCGADPTDGFTQLPLADHNFDLQKPYNVPLDDRYSFKNGVRSLWVYNHDKPFKTDTTTRPRTEVRIKGYDYSSGVWQFEGYAYVPKGTSGVTIMQIHGARKGATTLQLRIYGGDMRYYKFDLIDTNLYDKWFRVNVIHDVDAGNLTVFIDGVKKFVKNDQGPGDLYFKCGVYAAPRNSSNYMESKWRDIKIFKK</sequence>
<evidence type="ECO:0000256" key="1">
    <source>
        <dbReference type="SAM" id="SignalP"/>
    </source>
</evidence>